<evidence type="ECO:0000313" key="2">
    <source>
        <dbReference type="EMBL" id="CAK0817182.1"/>
    </source>
</evidence>
<dbReference type="Proteomes" id="UP001189429">
    <property type="component" value="Unassembled WGS sequence"/>
</dbReference>
<dbReference type="Gene3D" id="2.60.120.260">
    <property type="entry name" value="Galactose-binding domain-like"/>
    <property type="match status" value="1"/>
</dbReference>
<comment type="caution">
    <text evidence="2">The sequence shown here is derived from an EMBL/GenBank/DDBJ whole genome shotgun (WGS) entry which is preliminary data.</text>
</comment>
<accession>A0ABN9RGP3</accession>
<feature type="region of interest" description="Disordered" evidence="1">
    <location>
        <begin position="899"/>
        <end position="921"/>
    </location>
</feature>
<proteinExistence type="predicted"/>
<feature type="region of interest" description="Disordered" evidence="1">
    <location>
        <begin position="867"/>
        <end position="886"/>
    </location>
</feature>
<evidence type="ECO:0000256" key="1">
    <source>
        <dbReference type="SAM" id="MobiDB-lite"/>
    </source>
</evidence>
<organism evidence="2 3">
    <name type="scientific">Prorocentrum cordatum</name>
    <dbReference type="NCBI Taxonomy" id="2364126"/>
    <lineage>
        <taxon>Eukaryota</taxon>
        <taxon>Sar</taxon>
        <taxon>Alveolata</taxon>
        <taxon>Dinophyceae</taxon>
        <taxon>Prorocentrales</taxon>
        <taxon>Prorocentraceae</taxon>
        <taxon>Prorocentrum</taxon>
    </lineage>
</organism>
<dbReference type="EMBL" id="CAUYUJ010006378">
    <property type="protein sequence ID" value="CAK0817182.1"/>
    <property type="molecule type" value="Genomic_DNA"/>
</dbReference>
<protein>
    <recommendedName>
        <fullName evidence="4">F5/8 type C domain-containing protein</fullName>
    </recommendedName>
</protein>
<dbReference type="InterPro" id="IPR008979">
    <property type="entry name" value="Galactose-bd-like_sf"/>
</dbReference>
<keyword evidence="3" id="KW-1185">Reference proteome</keyword>
<name>A0ABN9RGP3_9DINO</name>
<feature type="non-terminal residue" evidence="2">
    <location>
        <position position="1"/>
    </location>
</feature>
<evidence type="ECO:0008006" key="4">
    <source>
        <dbReference type="Google" id="ProtNLM"/>
    </source>
</evidence>
<feature type="region of interest" description="Disordered" evidence="1">
    <location>
        <begin position="783"/>
        <end position="820"/>
    </location>
</feature>
<sequence>ANTGGGGGGTDPESSLAGNGGSGIVIIKYLSSIPLLQGGTVTTSNGYQIHTFTATGSHTVAVEAACGAWRYYRYYVPVASANPHHLCINEMQYLYGGSVLSTPATHCGSAPCAFATSGFYSDWSPEKAFDQSNYAMYGSGYCNEAGDGYPRGAGWLAYDFGVPTQVDQVKIWFWRGDHSASGTAYMEGSNDAVTWTTLKTITDTDYATLDTTVDCVASPSSAPTLLMKLRAGSNTFQYDASYWTDTSVLNEAGGASVSDSDDEDVKMSAFNTDPISALTLCYKTLDNCYTYELGATYTSASALFSSGFIRSENLGYGAGAADAAKQAWTDLFLPPGTPTWYDDYWNGNGGGNCNMQRPGINTQCNDNNWARIGYCVNLPDQSCQPYDTSDADSPIGIGLKTQNWPNNVNAPFGEYFIHGAGSSGVQLFQHQAWLFAGADVYDKGKRQAGYRYIEKYGPRGNNKHQFVEWTDEMIHESLRNYASGTVGARTLERWAVTLKRIGPFLFDRIVAPILRGPDVHGTMWIGKTRVGKSTASKTIGFAISAYQIEKHCRADLRPIVIAAKKIGFLRLEPGTIIKPAIADDTALAKWGPDEIKAFLDPAEEDALLWAKRWGGASFEQNQSRQICVNPYNEEFEATAESVSREQEEVAFSDFIQIIGCSFICEKQCSYKMADVEAYMARSNVVLLSPNRVYFRAASTTKEPAPRFPRPVPAKPDLFTPETCDILTAFKKDQTRVPSDYDQHMRWAVAAMKKLARGEELGQSSTVRGPTLFDQDAPTRCNFPEVATQPPSDRQGSEWFPRAAAGQPTSASRPVREDTRDVDEQLNVCRAPLKRGAERLACPDVSTMDEEERERAMQAMKESIIERGREAHGSSIDLLSPARPPAADVASQDIAAAMAEGAAAASGDERSFPQVGEGLASD</sequence>
<reference evidence="2" key="1">
    <citation type="submission" date="2023-10" db="EMBL/GenBank/DDBJ databases">
        <authorList>
            <person name="Chen Y."/>
            <person name="Shah S."/>
            <person name="Dougan E. K."/>
            <person name="Thang M."/>
            <person name="Chan C."/>
        </authorList>
    </citation>
    <scope>NUCLEOTIDE SEQUENCE [LARGE SCALE GENOMIC DNA]</scope>
</reference>
<gene>
    <name evidence="2" type="ORF">PCOR1329_LOCUS19852</name>
</gene>
<dbReference type="SUPFAM" id="SSF49785">
    <property type="entry name" value="Galactose-binding domain-like"/>
    <property type="match status" value="1"/>
</dbReference>
<evidence type="ECO:0000313" key="3">
    <source>
        <dbReference type="Proteomes" id="UP001189429"/>
    </source>
</evidence>